<feature type="compositionally biased region" description="Polar residues" evidence="1">
    <location>
        <begin position="118"/>
        <end position="127"/>
    </location>
</feature>
<keyword evidence="3" id="KW-1185">Reference proteome</keyword>
<evidence type="ECO:0000313" key="3">
    <source>
        <dbReference type="Proteomes" id="UP000765509"/>
    </source>
</evidence>
<dbReference type="AlphaFoldDB" id="A0A9Q3DUY9"/>
<feature type="compositionally biased region" description="Polar residues" evidence="1">
    <location>
        <begin position="158"/>
        <end position="167"/>
    </location>
</feature>
<sequence>MTPTRSGSNYSIQSNGSGPGNASHKSKRQEFQPRGEAQMEDARTSTSSKRLASTFDTLIEGPEADIIAITAVRPEPFPTSNNRDIPVSVKELVYGRKQTGVGTSEKKDRGPSEGSDTHVLQRTSPTDKSLVEKPKHFVRGAEAEVGQGKENSPVEAPQASTSKNLCQQVPKKGNQPPKSNQKGKKNAKGKAKRKWNKPFPQNYRISKKEKTAMDNVFNMARTLMEFRNKEEERVNQYLPKK</sequence>
<protein>
    <submittedName>
        <fullName evidence="2">Uncharacterized protein</fullName>
    </submittedName>
</protein>
<proteinExistence type="predicted"/>
<dbReference type="EMBL" id="AVOT02019497">
    <property type="protein sequence ID" value="MBW0507096.1"/>
    <property type="molecule type" value="Genomic_DNA"/>
</dbReference>
<dbReference type="Proteomes" id="UP000765509">
    <property type="component" value="Unassembled WGS sequence"/>
</dbReference>
<comment type="caution">
    <text evidence="2">The sequence shown here is derived from an EMBL/GenBank/DDBJ whole genome shotgun (WGS) entry which is preliminary data.</text>
</comment>
<evidence type="ECO:0000313" key="2">
    <source>
        <dbReference type="EMBL" id="MBW0507096.1"/>
    </source>
</evidence>
<gene>
    <name evidence="2" type="ORF">O181_046811</name>
</gene>
<feature type="compositionally biased region" description="Polar residues" evidence="1">
    <location>
        <begin position="44"/>
        <end position="56"/>
    </location>
</feature>
<feature type="compositionally biased region" description="Polar residues" evidence="1">
    <location>
        <begin position="1"/>
        <end position="16"/>
    </location>
</feature>
<name>A0A9Q3DUY9_9BASI</name>
<feature type="compositionally biased region" description="Basic and acidic residues" evidence="1">
    <location>
        <begin position="129"/>
        <end position="142"/>
    </location>
</feature>
<reference evidence="2" key="1">
    <citation type="submission" date="2021-03" db="EMBL/GenBank/DDBJ databases">
        <title>Draft genome sequence of rust myrtle Austropuccinia psidii MF-1, a brazilian biotype.</title>
        <authorList>
            <person name="Quecine M.C."/>
            <person name="Pachon D.M.R."/>
            <person name="Bonatelli M.L."/>
            <person name="Correr F.H."/>
            <person name="Franceschini L.M."/>
            <person name="Leite T.F."/>
            <person name="Margarido G.R.A."/>
            <person name="Almeida C.A."/>
            <person name="Ferrarezi J.A."/>
            <person name="Labate C.A."/>
        </authorList>
    </citation>
    <scope>NUCLEOTIDE SEQUENCE</scope>
    <source>
        <strain evidence="2">MF-1</strain>
    </source>
</reference>
<feature type="compositionally biased region" description="Basic residues" evidence="1">
    <location>
        <begin position="181"/>
        <end position="196"/>
    </location>
</feature>
<accession>A0A9Q3DUY9</accession>
<organism evidence="2 3">
    <name type="scientific">Austropuccinia psidii MF-1</name>
    <dbReference type="NCBI Taxonomy" id="1389203"/>
    <lineage>
        <taxon>Eukaryota</taxon>
        <taxon>Fungi</taxon>
        <taxon>Dikarya</taxon>
        <taxon>Basidiomycota</taxon>
        <taxon>Pucciniomycotina</taxon>
        <taxon>Pucciniomycetes</taxon>
        <taxon>Pucciniales</taxon>
        <taxon>Sphaerophragmiaceae</taxon>
        <taxon>Austropuccinia</taxon>
    </lineage>
</organism>
<evidence type="ECO:0000256" key="1">
    <source>
        <dbReference type="SAM" id="MobiDB-lite"/>
    </source>
</evidence>
<feature type="region of interest" description="Disordered" evidence="1">
    <location>
        <begin position="1"/>
        <end position="207"/>
    </location>
</feature>